<dbReference type="GO" id="GO:0005886">
    <property type="term" value="C:plasma membrane"/>
    <property type="evidence" value="ECO:0007669"/>
    <property type="project" value="UniProtKB-SubCell"/>
</dbReference>
<dbReference type="EMBL" id="CP017903">
    <property type="protein sequence ID" value="ARP20919.1"/>
    <property type="molecule type" value="Genomic_DNA"/>
</dbReference>
<dbReference type="SUPFAM" id="SSF103481">
    <property type="entry name" value="Multidrug resistance efflux transporter EmrE"/>
    <property type="match status" value="2"/>
</dbReference>
<dbReference type="Pfam" id="PF00892">
    <property type="entry name" value="EamA"/>
    <property type="match status" value="2"/>
</dbReference>
<feature type="transmembrane region" description="Helical" evidence="6">
    <location>
        <begin position="97"/>
        <end position="118"/>
    </location>
</feature>
<evidence type="ECO:0000259" key="7">
    <source>
        <dbReference type="Pfam" id="PF00892"/>
    </source>
</evidence>
<dbReference type="InterPro" id="IPR037185">
    <property type="entry name" value="EmrE-like"/>
</dbReference>
<feature type="transmembrane region" description="Helical" evidence="6">
    <location>
        <begin position="158"/>
        <end position="175"/>
    </location>
</feature>
<evidence type="ECO:0000256" key="5">
    <source>
        <dbReference type="ARBA" id="ARBA00023136"/>
    </source>
</evidence>
<organism evidence="8">
    <name type="scientific">Vibrio alginolyticus</name>
    <dbReference type="NCBI Taxonomy" id="663"/>
    <lineage>
        <taxon>Bacteria</taxon>
        <taxon>Pseudomonadati</taxon>
        <taxon>Pseudomonadota</taxon>
        <taxon>Gammaproteobacteria</taxon>
        <taxon>Vibrionales</taxon>
        <taxon>Vibrionaceae</taxon>
        <taxon>Vibrio</taxon>
    </lineage>
</organism>
<evidence type="ECO:0000313" key="8">
    <source>
        <dbReference type="EMBL" id="ARP20919.1"/>
    </source>
</evidence>
<proteinExistence type="predicted"/>
<keyword evidence="4 6" id="KW-1133">Transmembrane helix</keyword>
<keyword evidence="5 6" id="KW-0472">Membrane</keyword>
<feature type="domain" description="EamA" evidence="7">
    <location>
        <begin position="10"/>
        <end position="141"/>
    </location>
</feature>
<evidence type="ECO:0000256" key="3">
    <source>
        <dbReference type="ARBA" id="ARBA00022692"/>
    </source>
</evidence>
<feature type="transmembrane region" description="Helical" evidence="6">
    <location>
        <begin position="38"/>
        <end position="56"/>
    </location>
</feature>
<dbReference type="RefSeq" id="WP_086047425.1">
    <property type="nucleotide sequence ID" value="NZ_CP017890.1"/>
</dbReference>
<gene>
    <name evidence="8" type="ORF">K05K4_41990</name>
</gene>
<dbReference type="PANTHER" id="PTHR32322:SF18">
    <property type="entry name" value="S-ADENOSYLMETHIONINE_S-ADENOSYLHOMOCYSTEINE TRANSPORTER"/>
    <property type="match status" value="1"/>
</dbReference>
<evidence type="ECO:0000256" key="4">
    <source>
        <dbReference type="ARBA" id="ARBA00022989"/>
    </source>
</evidence>
<keyword evidence="2" id="KW-1003">Cell membrane</keyword>
<feature type="transmembrane region" description="Helical" evidence="6">
    <location>
        <begin position="250"/>
        <end position="267"/>
    </location>
</feature>
<sequence length="303" mass="32933">MSKHLSIWCGVAVAIFFWSSNFNVIKAINSDVSPLDSATLRFSVAALILLLIRGTKRSPYGAKLTRKSMLSLFVIATVGVTIQNFSIFSAMRFTTPVNAAVVQANLPLVTILLSGFILKTSISVKTILGALISFCGVVIVITGGNIHSISSNSNIGDLYMLFALISGCLYTILAKRLTSHIPVTQQLRWVLSIGAIQMVAIAMYHGDFSRSVNAITFKDLALIAYMSLFGTLIAYYFWMKGAIVLGPDKMSPLFNIMPVFTLLISFISGEQAQWENVLGVFIVAAGVYIGNSAPFARLRKVVE</sequence>
<accession>A0A1W6TYY9</accession>
<feature type="transmembrane region" description="Helical" evidence="6">
    <location>
        <begin position="273"/>
        <end position="290"/>
    </location>
</feature>
<dbReference type="PANTHER" id="PTHR32322">
    <property type="entry name" value="INNER MEMBRANE TRANSPORTER"/>
    <property type="match status" value="1"/>
</dbReference>
<evidence type="ECO:0000256" key="1">
    <source>
        <dbReference type="ARBA" id="ARBA00004651"/>
    </source>
</evidence>
<comment type="subcellular location">
    <subcellularLocation>
        <location evidence="1">Cell membrane</location>
        <topology evidence="1">Multi-pass membrane protein</topology>
    </subcellularLocation>
</comment>
<feature type="transmembrane region" description="Helical" evidence="6">
    <location>
        <begin position="68"/>
        <end position="91"/>
    </location>
</feature>
<evidence type="ECO:0000256" key="2">
    <source>
        <dbReference type="ARBA" id="ARBA00022475"/>
    </source>
</evidence>
<feature type="transmembrane region" description="Helical" evidence="6">
    <location>
        <begin position="127"/>
        <end position="146"/>
    </location>
</feature>
<dbReference type="InterPro" id="IPR000620">
    <property type="entry name" value="EamA_dom"/>
</dbReference>
<feature type="domain" description="EamA" evidence="7">
    <location>
        <begin position="155"/>
        <end position="289"/>
    </location>
</feature>
<keyword evidence="3 6" id="KW-0812">Transmembrane</keyword>
<protein>
    <submittedName>
        <fullName evidence="8">Aromatic amino acid exporter</fullName>
    </submittedName>
</protein>
<dbReference type="AlphaFoldDB" id="A0A1W6TYY9"/>
<reference evidence="8" key="1">
    <citation type="submission" date="2016-10" db="EMBL/GenBank/DDBJ databases">
        <title>The High Quality Genome of Vibrio alginolyticus K01M1.</title>
        <authorList>
            <person name="Wendling C."/>
            <person name="Chibani C.M."/>
            <person name="Hertel R."/>
            <person name="Sproer C."/>
            <person name="Bunk B."/>
            <person name="Overmann J."/>
            <person name="Roth O."/>
            <person name="Liesegang H."/>
        </authorList>
    </citation>
    <scope>NUCLEOTIDE SEQUENCE</scope>
    <source>
        <strain evidence="8">K05K4</strain>
    </source>
</reference>
<dbReference type="InterPro" id="IPR050638">
    <property type="entry name" value="AA-Vitamin_Transporters"/>
</dbReference>
<evidence type="ECO:0000256" key="6">
    <source>
        <dbReference type="SAM" id="Phobius"/>
    </source>
</evidence>
<feature type="transmembrane region" description="Helical" evidence="6">
    <location>
        <begin position="187"/>
        <end position="205"/>
    </location>
</feature>
<name>A0A1W6TYY9_VIBAL</name>
<feature type="transmembrane region" description="Helical" evidence="6">
    <location>
        <begin position="220"/>
        <end position="238"/>
    </location>
</feature>